<keyword evidence="1" id="KW-0812">Transmembrane</keyword>
<keyword evidence="3" id="KW-1185">Reference proteome</keyword>
<keyword evidence="1" id="KW-1133">Transmembrane helix</keyword>
<dbReference type="PROSITE" id="PS51257">
    <property type="entry name" value="PROKAR_LIPOPROTEIN"/>
    <property type="match status" value="1"/>
</dbReference>
<gene>
    <name evidence="2" type="ORF">K503DRAFT_189428</name>
</gene>
<proteinExistence type="predicted"/>
<sequence length="67" mass="7383">MLLPKFDVVASPEVTISISPVIALLLAITSSCMTTFRASSQTTYFLLQILKLLHAYQTVTPKNVLRS</sequence>
<evidence type="ECO:0000313" key="2">
    <source>
        <dbReference type="EMBL" id="OAX38030.1"/>
    </source>
</evidence>
<protein>
    <submittedName>
        <fullName evidence="2">Uncharacterized protein</fullName>
    </submittedName>
</protein>
<dbReference type="EMBL" id="KV448317">
    <property type="protein sequence ID" value="OAX38030.1"/>
    <property type="molecule type" value="Genomic_DNA"/>
</dbReference>
<keyword evidence="1" id="KW-0472">Membrane</keyword>
<evidence type="ECO:0000256" key="1">
    <source>
        <dbReference type="SAM" id="Phobius"/>
    </source>
</evidence>
<dbReference type="InParanoid" id="A0A1B7MZJ5"/>
<dbReference type="Proteomes" id="UP000092154">
    <property type="component" value="Unassembled WGS sequence"/>
</dbReference>
<feature type="transmembrane region" description="Helical" evidence="1">
    <location>
        <begin position="14"/>
        <end position="36"/>
    </location>
</feature>
<accession>A0A1B7MZJ5</accession>
<organism evidence="2 3">
    <name type="scientific">Rhizopogon vinicolor AM-OR11-026</name>
    <dbReference type="NCBI Taxonomy" id="1314800"/>
    <lineage>
        <taxon>Eukaryota</taxon>
        <taxon>Fungi</taxon>
        <taxon>Dikarya</taxon>
        <taxon>Basidiomycota</taxon>
        <taxon>Agaricomycotina</taxon>
        <taxon>Agaricomycetes</taxon>
        <taxon>Agaricomycetidae</taxon>
        <taxon>Boletales</taxon>
        <taxon>Suillineae</taxon>
        <taxon>Rhizopogonaceae</taxon>
        <taxon>Rhizopogon</taxon>
    </lineage>
</organism>
<evidence type="ECO:0000313" key="3">
    <source>
        <dbReference type="Proteomes" id="UP000092154"/>
    </source>
</evidence>
<dbReference type="AlphaFoldDB" id="A0A1B7MZJ5"/>
<reference evidence="2 3" key="1">
    <citation type="submission" date="2016-06" db="EMBL/GenBank/DDBJ databases">
        <title>Comparative genomics of the ectomycorrhizal sister species Rhizopogon vinicolor and Rhizopogon vesiculosus (Basidiomycota: Boletales) reveals a divergence of the mating type B locus.</title>
        <authorList>
            <consortium name="DOE Joint Genome Institute"/>
            <person name="Mujic A.B."/>
            <person name="Kuo A."/>
            <person name="Tritt A."/>
            <person name="Lipzen A."/>
            <person name="Chen C."/>
            <person name="Johnson J."/>
            <person name="Sharma A."/>
            <person name="Barry K."/>
            <person name="Grigoriev I.V."/>
            <person name="Spatafora J.W."/>
        </authorList>
    </citation>
    <scope>NUCLEOTIDE SEQUENCE [LARGE SCALE GENOMIC DNA]</scope>
    <source>
        <strain evidence="2 3">AM-OR11-026</strain>
    </source>
</reference>
<name>A0A1B7MZJ5_9AGAM</name>